<feature type="region of interest" description="Disordered" evidence="5">
    <location>
        <begin position="304"/>
        <end position="326"/>
    </location>
</feature>
<dbReference type="Proteomes" id="UP001235939">
    <property type="component" value="Chromosome 02"/>
</dbReference>
<keyword evidence="3 4" id="KW-0440">LIM domain</keyword>
<evidence type="ECO:0000256" key="2">
    <source>
        <dbReference type="ARBA" id="ARBA00022833"/>
    </source>
</evidence>
<evidence type="ECO:0000256" key="5">
    <source>
        <dbReference type="SAM" id="MobiDB-lite"/>
    </source>
</evidence>
<dbReference type="InterPro" id="IPR001781">
    <property type="entry name" value="Znf_LIM"/>
</dbReference>
<dbReference type="InterPro" id="IPR051618">
    <property type="entry name" value="Actin-binding_LIM"/>
</dbReference>
<protein>
    <submittedName>
        <fullName evidence="7">ABLIM3</fullName>
    </submittedName>
</protein>
<keyword evidence="8" id="KW-1185">Reference proteome</keyword>
<keyword evidence="2 4" id="KW-0862">Zinc</keyword>
<dbReference type="Gene3D" id="2.10.110.10">
    <property type="entry name" value="Cysteine Rich Protein"/>
    <property type="match status" value="3"/>
</dbReference>
<dbReference type="Pfam" id="PF00412">
    <property type="entry name" value="LIM"/>
    <property type="match status" value="2"/>
</dbReference>
<proteinExistence type="predicted"/>
<evidence type="ECO:0000259" key="6">
    <source>
        <dbReference type="PROSITE" id="PS50023"/>
    </source>
</evidence>
<gene>
    <name evidence="7" type="ORF">LAZ67_2004106</name>
</gene>
<reference evidence="7 8" key="1">
    <citation type="submission" date="2022-01" db="EMBL/GenBank/DDBJ databases">
        <title>A chromosomal length assembly of Cordylochernes scorpioides.</title>
        <authorList>
            <person name="Zeh D."/>
            <person name="Zeh J."/>
        </authorList>
    </citation>
    <scope>NUCLEOTIDE SEQUENCE [LARGE SCALE GENOMIC DNA]</scope>
    <source>
        <strain evidence="7">IN4F17</strain>
        <tissue evidence="7">Whole Body</tissue>
    </source>
</reference>
<feature type="domain" description="LIM zinc-binding" evidence="6">
    <location>
        <begin position="35"/>
        <end position="101"/>
    </location>
</feature>
<keyword evidence="1 4" id="KW-0479">Metal-binding</keyword>
<name>A0ABY6K4E2_9ARAC</name>
<accession>A0ABY6K4E2</accession>
<dbReference type="PANTHER" id="PTHR24213:SF9">
    <property type="entry name" value="UNCOORDINATED 115A, ISOFORM B-RELATED"/>
    <property type="match status" value="1"/>
</dbReference>
<dbReference type="PROSITE" id="PS50023">
    <property type="entry name" value="LIM_DOMAIN_2"/>
    <property type="match status" value="2"/>
</dbReference>
<organism evidence="7 8">
    <name type="scientific">Cordylochernes scorpioides</name>
    <dbReference type="NCBI Taxonomy" id="51811"/>
    <lineage>
        <taxon>Eukaryota</taxon>
        <taxon>Metazoa</taxon>
        <taxon>Ecdysozoa</taxon>
        <taxon>Arthropoda</taxon>
        <taxon>Chelicerata</taxon>
        <taxon>Arachnida</taxon>
        <taxon>Pseudoscorpiones</taxon>
        <taxon>Cheliferoidea</taxon>
        <taxon>Chernetidae</taxon>
        <taxon>Cordylochernes</taxon>
    </lineage>
</organism>
<evidence type="ECO:0000256" key="4">
    <source>
        <dbReference type="PROSITE-ProRule" id="PRU00125"/>
    </source>
</evidence>
<feature type="domain" description="LIM zinc-binding" evidence="6">
    <location>
        <begin position="116"/>
        <end position="192"/>
    </location>
</feature>
<dbReference type="PANTHER" id="PTHR24213">
    <property type="entry name" value="ACTIN-BINDING LIM PROTEIN"/>
    <property type="match status" value="1"/>
</dbReference>
<evidence type="ECO:0000256" key="3">
    <source>
        <dbReference type="ARBA" id="ARBA00023038"/>
    </source>
</evidence>
<dbReference type="PROSITE" id="PS00478">
    <property type="entry name" value="LIM_DOMAIN_1"/>
    <property type="match status" value="1"/>
</dbReference>
<evidence type="ECO:0000256" key="1">
    <source>
        <dbReference type="ARBA" id="ARBA00022723"/>
    </source>
</evidence>
<dbReference type="SMART" id="SM00132">
    <property type="entry name" value="LIM"/>
    <property type="match status" value="2"/>
</dbReference>
<dbReference type="EMBL" id="CP092864">
    <property type="protein sequence ID" value="UYV63445.1"/>
    <property type="molecule type" value="Genomic_DNA"/>
</dbReference>
<sequence length="326" mass="36706">MCGWAACQASLAQGGFFSKDGSYYCTADYQRKFGTKCKECNQFVEGEVVTARGHTYHHKCFVCERCRWVFVSRQPFPTGEKVTFTGKECLCQKCIHIPVVPSSKLPEAEVVADGSQSCAGCKEELKEGQALIALDQQWHIWCFKCVTCEGVLHGEYMGKYVVNFLQLVHLSQGANRDGLPYCEKDYEKQFGVKCDHCERFISGKVLQVTNYKLVDVGEAIWHPRCGPMPEESLDDGDLSKEELLDGQVELEPSLTPPLSTQTLDVQSSYGRCSPFDKDLSRVYTCSYLTMAEPTQGYLRRPVHPYPPKSPQFHRPPGNSCCHQSYV</sequence>
<dbReference type="SUPFAM" id="SSF57716">
    <property type="entry name" value="Glucocorticoid receptor-like (DNA-binding domain)"/>
    <property type="match status" value="4"/>
</dbReference>
<evidence type="ECO:0000313" key="7">
    <source>
        <dbReference type="EMBL" id="UYV63445.1"/>
    </source>
</evidence>
<evidence type="ECO:0000313" key="8">
    <source>
        <dbReference type="Proteomes" id="UP001235939"/>
    </source>
</evidence>